<keyword evidence="5" id="KW-0464">Manganese</keyword>
<name>A0A0C1R1H1_9CYAN</name>
<keyword evidence="2" id="KW-0997">Cell inner membrane</keyword>
<dbReference type="EMBL" id="JHEG04000001">
    <property type="protein sequence ID" value="KAF3884552.1"/>
    <property type="molecule type" value="Genomic_DNA"/>
</dbReference>
<comment type="caution">
    <text evidence="8">The sequence shown here is derived from an EMBL/GenBank/DDBJ whole genome shotgun (WGS) entry which is preliminary data.</text>
</comment>
<dbReference type="InterPro" id="IPR029052">
    <property type="entry name" value="Metallo-depent_PP-like"/>
</dbReference>
<dbReference type="Gene3D" id="3.60.21.10">
    <property type="match status" value="1"/>
</dbReference>
<reference evidence="7" key="2">
    <citation type="submission" date="2019-11" db="EMBL/GenBank/DDBJ databases">
        <title>Improved Assembly of Tolypothrix boutellei genome.</title>
        <authorList>
            <person name="Sarangi A.N."/>
            <person name="Mukherjee M."/>
            <person name="Ghosh S."/>
            <person name="Singh D."/>
            <person name="Das A."/>
            <person name="Kant S."/>
            <person name="Prusty A."/>
            <person name="Tripathy S."/>
        </authorList>
    </citation>
    <scope>NUCLEOTIDE SEQUENCE</scope>
    <source>
        <strain evidence="7">VB521301</strain>
    </source>
</reference>
<dbReference type="STRING" id="1479485.DA73_0225770"/>
<evidence type="ECO:0000256" key="4">
    <source>
        <dbReference type="ARBA" id="ARBA00023136"/>
    </source>
</evidence>
<accession>A0A0C1R1H1</accession>
<dbReference type="EMBL" id="JHEG02000054">
    <property type="protein sequence ID" value="KIE09728.1"/>
    <property type="molecule type" value="Genomic_DNA"/>
</dbReference>
<keyword evidence="4" id="KW-0472">Membrane</keyword>
<sequence>MKNQIVVLSDIHIGTNAPTVWYQKELHEPYLATVLDWVIANAPSIRELILLGDVVDFWTYPSDREPPCFEDIIAANSNIFGSHGKLSQVLTALEGNVTYVRGNHDMTITQDDLDKIQNPKGYKIKLSPGDIYYPIAENKKIVCTHGHIYTMFNAPYNNANNPIAPLPLGQFITRAVASMRQKQLKPGQTVADLNDSGDPSGWDIVPGLLKILKDAIPNPIEILTGNEQQAWDTLSSLAKLILNTVANSTGIERTQPIKLALGKETTFAEAETIYENLFSEWREKNHSALLAYKAIMADANGSYMGWFAQQLAFEAEAELVVMGHTHQPISGLENSLINYVNTGFHCPSRTDIGKKHPTFILINVDDFHADIFQVFNNEGTYNIEVSYAQKAKVADGTFSAGDFSCYIIIDNQQGKFDLNLENYEATSGHYVIAPPQKISQGEQVKLWLQDNPGHSGAQGWAKYSYKDEEGILKEIQFAYNCPFTFFNSASCDNANFYTKTADSSWGTLNGVTKLGHPFFVKFVL</sequence>
<dbReference type="Pfam" id="PF00149">
    <property type="entry name" value="Metallophos"/>
    <property type="match status" value="1"/>
</dbReference>
<evidence type="ECO:0000313" key="7">
    <source>
        <dbReference type="EMBL" id="KAF3884552.1"/>
    </source>
</evidence>
<protein>
    <recommendedName>
        <fullName evidence="6">Calcineurin-like phosphoesterase domain-containing protein</fullName>
    </recommendedName>
</protein>
<dbReference type="PANTHER" id="PTHR34990">
    <property type="entry name" value="UDP-2,3-DIACYLGLUCOSAMINE HYDROLASE-RELATED"/>
    <property type="match status" value="1"/>
</dbReference>
<organism evidence="8">
    <name type="scientific">Tolypothrix bouteillei VB521301</name>
    <dbReference type="NCBI Taxonomy" id="1479485"/>
    <lineage>
        <taxon>Bacteria</taxon>
        <taxon>Bacillati</taxon>
        <taxon>Cyanobacteriota</taxon>
        <taxon>Cyanophyceae</taxon>
        <taxon>Nostocales</taxon>
        <taxon>Tolypothrichaceae</taxon>
        <taxon>Tolypothrix</taxon>
    </lineage>
</organism>
<dbReference type="InterPro" id="IPR043461">
    <property type="entry name" value="LpxH-like"/>
</dbReference>
<dbReference type="GO" id="GO:0016020">
    <property type="term" value="C:membrane"/>
    <property type="evidence" value="ECO:0007669"/>
    <property type="project" value="GOC"/>
</dbReference>
<evidence type="ECO:0000313" key="9">
    <source>
        <dbReference type="Proteomes" id="UP000029738"/>
    </source>
</evidence>
<dbReference type="RefSeq" id="WP_038090892.1">
    <property type="nucleotide sequence ID" value="NZ_JHEG04000001.1"/>
</dbReference>
<proteinExistence type="predicted"/>
<feature type="domain" description="Calcineurin-like phosphoesterase" evidence="6">
    <location>
        <begin position="5"/>
        <end position="163"/>
    </location>
</feature>
<dbReference type="OrthoDB" id="43567at2"/>
<dbReference type="GO" id="GO:0046872">
    <property type="term" value="F:metal ion binding"/>
    <property type="evidence" value="ECO:0007669"/>
    <property type="project" value="UniProtKB-KW"/>
</dbReference>
<evidence type="ECO:0000256" key="3">
    <source>
        <dbReference type="ARBA" id="ARBA00022723"/>
    </source>
</evidence>
<evidence type="ECO:0000256" key="2">
    <source>
        <dbReference type="ARBA" id="ARBA00022519"/>
    </source>
</evidence>
<dbReference type="InterPro" id="IPR004843">
    <property type="entry name" value="Calcineurin-like_PHP"/>
</dbReference>
<evidence type="ECO:0000313" key="8">
    <source>
        <dbReference type="EMBL" id="KIE09728.1"/>
    </source>
</evidence>
<dbReference type="AlphaFoldDB" id="A0A0C1R1H1"/>
<dbReference type="GO" id="GO:0009245">
    <property type="term" value="P:lipid A biosynthetic process"/>
    <property type="evidence" value="ECO:0007669"/>
    <property type="project" value="TreeGrafter"/>
</dbReference>
<evidence type="ECO:0000256" key="5">
    <source>
        <dbReference type="ARBA" id="ARBA00023211"/>
    </source>
</evidence>
<dbReference type="GO" id="GO:0008758">
    <property type="term" value="F:UDP-2,3-diacylglucosamine hydrolase activity"/>
    <property type="evidence" value="ECO:0007669"/>
    <property type="project" value="TreeGrafter"/>
</dbReference>
<dbReference type="Gene3D" id="2.60.270.50">
    <property type="match status" value="1"/>
</dbReference>
<keyword evidence="3" id="KW-0479">Metal-binding</keyword>
<dbReference type="Proteomes" id="UP000029738">
    <property type="component" value="Unassembled WGS sequence"/>
</dbReference>
<dbReference type="SUPFAM" id="SSF56300">
    <property type="entry name" value="Metallo-dependent phosphatases"/>
    <property type="match status" value="1"/>
</dbReference>
<evidence type="ECO:0000259" key="6">
    <source>
        <dbReference type="Pfam" id="PF00149"/>
    </source>
</evidence>
<keyword evidence="1" id="KW-1003">Cell membrane</keyword>
<evidence type="ECO:0000256" key="1">
    <source>
        <dbReference type="ARBA" id="ARBA00022475"/>
    </source>
</evidence>
<gene>
    <name evidence="8" type="ORF">DA73_0225770</name>
    <name evidence="7" type="ORF">DA73_0400003000</name>
</gene>
<keyword evidence="9" id="KW-1185">Reference proteome</keyword>
<reference evidence="8" key="1">
    <citation type="journal article" date="2015" name="Genome Announc.">
        <title>Draft Genome Sequence of Tolypothrix boutellei Strain VB521301.</title>
        <authorList>
            <person name="Chandrababunaidu M.M."/>
            <person name="Singh D."/>
            <person name="Sen D."/>
            <person name="Bhan S."/>
            <person name="Das S."/>
            <person name="Gupta A."/>
            <person name="Adhikary S.P."/>
            <person name="Tripathy S."/>
        </authorList>
    </citation>
    <scope>NUCLEOTIDE SEQUENCE</scope>
    <source>
        <strain evidence="8">VB521301</strain>
    </source>
</reference>